<evidence type="ECO:0000259" key="1">
    <source>
        <dbReference type="Pfam" id="PF13470"/>
    </source>
</evidence>
<dbReference type="PANTHER" id="PTHR34610">
    <property type="entry name" value="SSL7007 PROTEIN"/>
    <property type="match status" value="1"/>
</dbReference>
<dbReference type="Proteomes" id="UP000009229">
    <property type="component" value="Chromosome"/>
</dbReference>
<evidence type="ECO:0000313" key="3">
    <source>
        <dbReference type="Proteomes" id="UP000009229"/>
    </source>
</evidence>
<reference evidence="3" key="1">
    <citation type="submission" date="2011-05" db="EMBL/GenBank/DDBJ databases">
        <title>Complete sequence of Desulfotomaculum kuznetsovii DSM 6115.</title>
        <authorList>
            <person name="Lucas S."/>
            <person name="Han J."/>
            <person name="Lapidus A."/>
            <person name="Cheng J.-F."/>
            <person name="Goodwin L."/>
            <person name="Pitluck S."/>
            <person name="Peters L."/>
            <person name="Mikhailova N."/>
            <person name="Lu M."/>
            <person name="Saunders E."/>
            <person name="Han C."/>
            <person name="Tapia R."/>
            <person name="Land M."/>
            <person name="Hauser L."/>
            <person name="Kyrpides N."/>
            <person name="Ivanova N."/>
            <person name="Pagani I."/>
            <person name="Nazina T."/>
            <person name="Ivanova A."/>
            <person name="Parshina S."/>
            <person name="Kuever J."/>
            <person name="Muyzer G."/>
            <person name="Plugge C."/>
            <person name="Stams A."/>
            <person name="Woyke T."/>
        </authorList>
    </citation>
    <scope>NUCLEOTIDE SEQUENCE [LARGE SCALE GENOMIC DNA]</scope>
    <source>
        <strain evidence="3">DSM 6115 / VKM B-1805 / 17</strain>
    </source>
</reference>
<dbReference type="InterPro" id="IPR002716">
    <property type="entry name" value="PIN_dom"/>
</dbReference>
<organism evidence="2 3">
    <name type="scientific">Desulfofundulus kuznetsovii (strain DSM 6115 / VKM B-1805 / 17)</name>
    <name type="common">Desulfotomaculum kuznetsovii</name>
    <dbReference type="NCBI Taxonomy" id="760568"/>
    <lineage>
        <taxon>Bacteria</taxon>
        <taxon>Bacillati</taxon>
        <taxon>Bacillota</taxon>
        <taxon>Clostridia</taxon>
        <taxon>Eubacteriales</taxon>
        <taxon>Peptococcaceae</taxon>
        <taxon>Desulfofundulus</taxon>
    </lineage>
</organism>
<dbReference type="KEGG" id="dku:Desku_2865"/>
<dbReference type="InterPro" id="IPR029060">
    <property type="entry name" value="PIN-like_dom_sf"/>
</dbReference>
<proteinExistence type="predicted"/>
<gene>
    <name evidence="2" type="ordered locus">Desku_2865</name>
</gene>
<name>A0AAU8PVI6_DESK7</name>
<dbReference type="InterPro" id="IPR002850">
    <property type="entry name" value="PIN_toxin-like"/>
</dbReference>
<feature type="domain" description="PIN" evidence="1">
    <location>
        <begin position="21"/>
        <end position="125"/>
    </location>
</feature>
<dbReference type="SUPFAM" id="SSF88723">
    <property type="entry name" value="PIN domain-like"/>
    <property type="match status" value="1"/>
</dbReference>
<sequence length="150" mass="16524">MKQSPKPFARFVPDESCYGYNILVSAIGWTGPPHRLLKACIGGKLKLFISPALIEELILVIARPKLKVVAAHPDLPRIISWLCQPERLIIPRQQLNVITEDPADNRVLECALEAGAGAIVSGDEHLLDLKIFSGIPILKATEACRAWKII</sequence>
<dbReference type="Pfam" id="PF13470">
    <property type="entry name" value="PIN_3"/>
    <property type="match status" value="1"/>
</dbReference>
<dbReference type="EMBL" id="CP002770">
    <property type="protein sequence ID" value="AEG16376.1"/>
    <property type="molecule type" value="Genomic_DNA"/>
</dbReference>
<accession>A0AAU8PVI6</accession>
<keyword evidence="3" id="KW-1185">Reference proteome</keyword>
<dbReference type="AlphaFoldDB" id="A0AAU8PVI6"/>
<dbReference type="NCBIfam" id="TIGR00305">
    <property type="entry name" value="putative toxin-antitoxin system toxin component, PIN family"/>
    <property type="match status" value="1"/>
</dbReference>
<dbReference type="RefSeq" id="WP_013823887.1">
    <property type="nucleotide sequence ID" value="NC_015573.1"/>
</dbReference>
<dbReference type="PANTHER" id="PTHR34610:SF3">
    <property type="entry name" value="SSL7007 PROTEIN"/>
    <property type="match status" value="1"/>
</dbReference>
<protein>
    <recommendedName>
        <fullName evidence="1">PIN domain-containing protein</fullName>
    </recommendedName>
</protein>
<evidence type="ECO:0000313" key="2">
    <source>
        <dbReference type="EMBL" id="AEG16376.1"/>
    </source>
</evidence>